<dbReference type="GO" id="GO:0016462">
    <property type="term" value="F:pyrophosphatase activity"/>
    <property type="evidence" value="ECO:0007669"/>
    <property type="project" value="UniProtKB-ARBA"/>
</dbReference>
<keyword evidence="9" id="KW-0378">Hydrolase</keyword>
<dbReference type="SUPFAM" id="SSF111321">
    <property type="entry name" value="AF1104-like"/>
    <property type="match status" value="2"/>
</dbReference>
<gene>
    <name evidence="17" type="ORF">VCS650_LOCUS9143</name>
</gene>
<name>A0A813ZG84_9BILA</name>
<dbReference type="GO" id="GO:0006974">
    <property type="term" value="P:DNA damage response"/>
    <property type="evidence" value="ECO:0007669"/>
    <property type="project" value="TreeGrafter"/>
</dbReference>
<dbReference type="PANTHER" id="PTHR12260">
    <property type="entry name" value="DAMAGE-CONTROL PHOSPHATASE ARMT1"/>
    <property type="match status" value="1"/>
</dbReference>
<evidence type="ECO:0000313" key="17">
    <source>
        <dbReference type="EMBL" id="CAF0898019.1"/>
    </source>
</evidence>
<comment type="function">
    <text evidence="14">Metal-dependent phosphatase that shows phosphatase activity against several substrates, including fructose-1-phosphate and fructose-6-phosphate. Its preference for fructose-1-phosphate, a strong glycating agent that causes DNA damage rather than a canonical yeast metabolite, suggests a damage-control function in hexose phosphate metabolism. Has also been shown to have O-methyltransferase activity that methylates glutamate residues of target proteins to form gamma-glutamyl methyl ester residues. Possibly methylates PCNA, suggesting it is involved in the DNA damage response.</text>
</comment>
<evidence type="ECO:0000256" key="7">
    <source>
        <dbReference type="ARBA" id="ARBA00022596"/>
    </source>
</evidence>
<dbReference type="Pfam" id="PF01937">
    <property type="entry name" value="ARMT1-like_dom"/>
    <property type="match status" value="2"/>
</dbReference>
<keyword evidence="8" id="KW-0479">Metal-binding</keyword>
<evidence type="ECO:0000313" key="18">
    <source>
        <dbReference type="Proteomes" id="UP000663891"/>
    </source>
</evidence>
<comment type="caution">
    <text evidence="17">The sequence shown here is derived from an EMBL/GenBank/DDBJ whole genome shotgun (WGS) entry which is preliminary data.</text>
</comment>
<dbReference type="InterPro" id="IPR039763">
    <property type="entry name" value="ARMT1"/>
</dbReference>
<dbReference type="InterPro" id="IPR002791">
    <property type="entry name" value="ARMT1-like_metal-bd"/>
</dbReference>
<comment type="catalytic activity">
    <reaction evidence="15">
        <text>beta-D-fructose 6-phosphate = dihydroxyacetone + D-glyceraldehyde 3-phosphate</text>
        <dbReference type="Rhea" id="RHEA:28002"/>
        <dbReference type="ChEBI" id="CHEBI:16016"/>
        <dbReference type="ChEBI" id="CHEBI:57634"/>
        <dbReference type="ChEBI" id="CHEBI:59776"/>
    </reaction>
</comment>
<feature type="domain" description="Damage-control phosphatase ARMT1-like metal-binding" evidence="16">
    <location>
        <begin position="427"/>
        <end position="787"/>
    </location>
</feature>
<comment type="cofactor">
    <cofactor evidence="3">
        <name>Mn(2+)</name>
        <dbReference type="ChEBI" id="CHEBI:29035"/>
    </cofactor>
</comment>
<dbReference type="Gene3D" id="3.40.50.10880">
    <property type="entry name" value="Uncharacterised protein PF01937, DUF89, domain 3"/>
    <property type="match status" value="2"/>
</dbReference>
<comment type="cofactor">
    <cofactor evidence="4">
        <name>Ni(2+)</name>
        <dbReference type="ChEBI" id="CHEBI:49786"/>
    </cofactor>
</comment>
<evidence type="ECO:0000256" key="12">
    <source>
        <dbReference type="ARBA" id="ARBA00030842"/>
    </source>
</evidence>
<evidence type="ECO:0000256" key="14">
    <source>
        <dbReference type="ARBA" id="ARBA00045980"/>
    </source>
</evidence>
<evidence type="ECO:0000256" key="11">
    <source>
        <dbReference type="ARBA" id="ARBA00030066"/>
    </source>
</evidence>
<keyword evidence="10" id="KW-0464">Manganese</keyword>
<comment type="similarity">
    <text evidence="5">Belongs to the damage-control phosphatase family. Sugar phosphate phosphatase III subfamily.</text>
</comment>
<dbReference type="Gene3D" id="1.20.930.60">
    <property type="match status" value="3"/>
</dbReference>
<dbReference type="GO" id="GO:0030643">
    <property type="term" value="P:intracellular phosphate ion homeostasis"/>
    <property type="evidence" value="ECO:0007669"/>
    <property type="project" value="UniProtKB-ARBA"/>
</dbReference>
<evidence type="ECO:0000256" key="3">
    <source>
        <dbReference type="ARBA" id="ARBA00001936"/>
    </source>
</evidence>
<evidence type="ECO:0000256" key="6">
    <source>
        <dbReference type="ARBA" id="ARBA00017414"/>
    </source>
</evidence>
<sequence>MALPPPLSAKDEKSFAYETIKDRLPLIVTRIVDFLARHRTNFAKQYGEDAENECKSCISAMDKLRYEIARDAENECKSCISAMDKLRYEIARDKPILLLNDNHTDDIHIWNEYLQKEMDQGKVISWFQSNWLLVECYMYRKIAEAFNLTAHLQHVDPFIEMKQHAFHSSAQAIDVVLAQLNIDIEQTTDPVNNKSTIEQQFYNYMEISLWGNQCDLSLSGGANRSQEHDPFHQITELKTHILINHETSVFNYLYDQQAYLLNFDVCIDFVLDNAGFELLTDLCFADFLISKRLCSRITLHLKCFPWFVSDATKTDFNWLLEQLSNSSSNSVWQIASKRWQQHIQNGQWIIQTHRFFTLPYDYSYMQQISSELYCTMSQSKLIIFKGDLNYRKLVGDLRWPLNERFETALRGFQPTSFVVLRTCKADDAENECKSCISAMDKLRYEIARDKPILLLNDNHTDDIHIWNEYLQKEMDQGKVISWFQSNWLLVECYMYRKIAEAFNLTAHLQHVDPFIEMKQHAFHSSAQAIDVVLAQLNIDIEQTTDPVNNKSTIEQQFYNYMEISLWGNQCDLSLSGGANRSQEHDPFHQVTELKTHILVNHETSVFNYLYDQQAYLLNFDVCIDFVLDNAGFELLTDLCFADFLISKRLCSRITLHLKCFPWFVSDATKTDFNWLLEQLSNSSSDSVWQIASKRWQQHIQNGQWIIQTHRFFTLPYDYSYMQQISPELYCTMSQSKLIIFKGDLNYRKLVGDLRWPLNERFETALRGFQPTSFVVLRTCKADVQLDIDLKVGQELTKIDPRWMVNGKWAVIQAFFKKQTEKDI</sequence>
<evidence type="ECO:0000256" key="2">
    <source>
        <dbReference type="ARBA" id="ARBA00001326"/>
    </source>
</evidence>
<evidence type="ECO:0000256" key="4">
    <source>
        <dbReference type="ARBA" id="ARBA00001967"/>
    </source>
</evidence>
<comment type="catalytic activity">
    <reaction evidence="1">
        <text>L-glutamyl-[protein] + S-adenosyl-L-methionine = [protein]-L-glutamate 5-O-methyl ester + S-adenosyl-L-homocysteine</text>
        <dbReference type="Rhea" id="RHEA:24452"/>
        <dbReference type="Rhea" id="RHEA-COMP:10208"/>
        <dbReference type="Rhea" id="RHEA-COMP:10311"/>
        <dbReference type="ChEBI" id="CHEBI:29973"/>
        <dbReference type="ChEBI" id="CHEBI:57856"/>
        <dbReference type="ChEBI" id="CHEBI:59789"/>
        <dbReference type="ChEBI" id="CHEBI:82795"/>
    </reaction>
</comment>
<dbReference type="PANTHER" id="PTHR12260:SF6">
    <property type="entry name" value="DAMAGE-CONTROL PHOSPHATASE ARMT1"/>
    <property type="match status" value="1"/>
</dbReference>
<dbReference type="GO" id="GO:0016791">
    <property type="term" value="F:phosphatase activity"/>
    <property type="evidence" value="ECO:0007669"/>
    <property type="project" value="TreeGrafter"/>
</dbReference>
<evidence type="ECO:0000256" key="8">
    <source>
        <dbReference type="ARBA" id="ARBA00022723"/>
    </source>
</evidence>
<dbReference type="EMBL" id="CAJNON010000063">
    <property type="protein sequence ID" value="CAF0898019.1"/>
    <property type="molecule type" value="Genomic_DNA"/>
</dbReference>
<dbReference type="FunFam" id="3.40.50.10880:FF:000005">
    <property type="entry name" value="DUF89-domain-containing protein"/>
    <property type="match status" value="2"/>
</dbReference>
<evidence type="ECO:0000256" key="5">
    <source>
        <dbReference type="ARBA" id="ARBA00009519"/>
    </source>
</evidence>
<evidence type="ECO:0000259" key="16">
    <source>
        <dbReference type="Pfam" id="PF01937"/>
    </source>
</evidence>
<evidence type="ECO:0000256" key="10">
    <source>
        <dbReference type="ARBA" id="ARBA00023211"/>
    </source>
</evidence>
<proteinExistence type="inferred from homology"/>
<feature type="domain" description="Damage-control phosphatase ARMT1-like metal-binding" evidence="16">
    <location>
        <begin position="20"/>
        <end position="426"/>
    </location>
</feature>
<evidence type="ECO:0000256" key="15">
    <source>
        <dbReference type="ARBA" id="ARBA00048809"/>
    </source>
</evidence>
<keyword evidence="7" id="KW-0533">Nickel</keyword>
<reference evidence="17" key="1">
    <citation type="submission" date="2021-02" db="EMBL/GenBank/DDBJ databases">
        <authorList>
            <person name="Nowell W R."/>
        </authorList>
    </citation>
    <scope>NUCLEOTIDE SEQUENCE</scope>
</reference>
<evidence type="ECO:0000256" key="1">
    <source>
        <dbReference type="ARBA" id="ARBA00000807"/>
    </source>
</evidence>
<dbReference type="GO" id="GO:0005634">
    <property type="term" value="C:nucleus"/>
    <property type="evidence" value="ECO:0007669"/>
    <property type="project" value="TreeGrafter"/>
</dbReference>
<dbReference type="Proteomes" id="UP000663891">
    <property type="component" value="Unassembled WGS sequence"/>
</dbReference>
<accession>A0A813ZG84</accession>
<dbReference type="InterPro" id="IPR036075">
    <property type="entry name" value="ARMT-1-like_metal-bd_sf"/>
</dbReference>
<evidence type="ECO:0000256" key="9">
    <source>
        <dbReference type="ARBA" id="ARBA00022801"/>
    </source>
</evidence>
<dbReference type="GO" id="GO:0046872">
    <property type="term" value="F:metal ion binding"/>
    <property type="evidence" value="ECO:0007669"/>
    <property type="project" value="UniProtKB-KW"/>
</dbReference>
<comment type="catalytic activity">
    <reaction evidence="2">
        <text>beta-D-fructose 1-phosphate + H2O = D-fructose + phosphate</text>
        <dbReference type="Rhea" id="RHEA:35603"/>
        <dbReference type="ChEBI" id="CHEBI:15377"/>
        <dbReference type="ChEBI" id="CHEBI:37721"/>
        <dbReference type="ChEBI" id="CHEBI:43474"/>
        <dbReference type="ChEBI" id="CHEBI:138881"/>
    </reaction>
</comment>
<organism evidence="17 18">
    <name type="scientific">Adineta steineri</name>
    <dbReference type="NCBI Taxonomy" id="433720"/>
    <lineage>
        <taxon>Eukaryota</taxon>
        <taxon>Metazoa</taxon>
        <taxon>Spiralia</taxon>
        <taxon>Gnathifera</taxon>
        <taxon>Rotifera</taxon>
        <taxon>Eurotatoria</taxon>
        <taxon>Bdelloidea</taxon>
        <taxon>Adinetida</taxon>
        <taxon>Adinetidae</taxon>
        <taxon>Adineta</taxon>
    </lineage>
</organism>
<dbReference type="OrthoDB" id="541375at2759"/>
<protein>
    <recommendedName>
        <fullName evidence="6">Damage-control phosphatase ARMT1</fullName>
    </recommendedName>
    <alternativeName>
        <fullName evidence="13">Acidic residue methyltransferase 1</fullName>
    </alternativeName>
    <alternativeName>
        <fullName evidence="11">Protein-glutamate O-methyltransferase</fullName>
    </alternativeName>
    <alternativeName>
        <fullName evidence="12">Sugar phosphate phosphatase ARMT1</fullName>
    </alternativeName>
</protein>
<dbReference type="AlphaFoldDB" id="A0A813ZG84"/>
<evidence type="ECO:0000256" key="13">
    <source>
        <dbReference type="ARBA" id="ARBA00032801"/>
    </source>
</evidence>